<organism evidence="1 2">
    <name type="scientific">Roseovarius tolerans</name>
    <dbReference type="NCBI Taxonomy" id="74031"/>
    <lineage>
        <taxon>Bacteria</taxon>
        <taxon>Pseudomonadati</taxon>
        <taxon>Pseudomonadota</taxon>
        <taxon>Alphaproteobacteria</taxon>
        <taxon>Rhodobacterales</taxon>
        <taxon>Roseobacteraceae</taxon>
        <taxon>Roseovarius</taxon>
    </lineage>
</organism>
<evidence type="ECO:0000313" key="2">
    <source>
        <dbReference type="Proteomes" id="UP000182160"/>
    </source>
</evidence>
<accession>A0A1H7YT19</accession>
<proteinExistence type="predicted"/>
<dbReference type="Proteomes" id="UP000182160">
    <property type="component" value="Unassembled WGS sequence"/>
</dbReference>
<sequence length="352" mass="39940">MHFDVAEDYVLLDTFVASAEATRKAVEALNREFFNNELQFEFVIFPPESGSLKQYVGVVFKGVKKLSKQIAPTAVILWAIIQVMDSETTQDLTQEYLGGTPNEMLIEKIDAFKNKIKYLESSSDEQINDVETEYLQQEGTALLEEIVSRSASQSLLEPVMTFESARASKQLRYDLEDAQADLYGAALNDPTVRGIGFSEEEEFPIERNSFAERAIRPTVLKEEDPEIDWIVSLRIIRVTSPNFDRDDQSSRRWKGRDSSGHSVLFEVVDEEFWHKLLRDELEFGEATVLKVQMASSISKSRAKENKVIRVLAIDEEELAEPLQDEALSAVLGSFSHEQKRATPDLFDDNASH</sequence>
<dbReference type="AlphaFoldDB" id="A0A1H7YT19"/>
<dbReference type="EMBL" id="FOBO01000005">
    <property type="protein sequence ID" value="SEM49024.1"/>
    <property type="molecule type" value="Genomic_DNA"/>
</dbReference>
<protein>
    <submittedName>
        <fullName evidence="1">Uncharacterized protein</fullName>
    </submittedName>
</protein>
<gene>
    <name evidence="1" type="ORF">SAMN04488077_10583</name>
</gene>
<reference evidence="1 2" key="1">
    <citation type="submission" date="2016-10" db="EMBL/GenBank/DDBJ databases">
        <authorList>
            <person name="de Groot N.N."/>
        </authorList>
    </citation>
    <scope>NUCLEOTIDE SEQUENCE [LARGE SCALE GENOMIC DNA]</scope>
    <source>
        <strain evidence="1 2">DSM 11457</strain>
    </source>
</reference>
<evidence type="ECO:0000313" key="1">
    <source>
        <dbReference type="EMBL" id="SEM49024.1"/>
    </source>
</evidence>
<name>A0A1H7YT19_9RHOB</name>